<feature type="domain" description="Rad4 beta-hairpin" evidence="9">
    <location>
        <begin position="616"/>
        <end position="690"/>
    </location>
</feature>
<evidence type="ECO:0000313" key="11">
    <source>
        <dbReference type="Proteomes" id="UP001437256"/>
    </source>
</evidence>
<keyword evidence="3" id="KW-0227">DNA damage</keyword>
<feature type="compositionally biased region" description="Basic residues" evidence="6">
    <location>
        <begin position="925"/>
        <end position="934"/>
    </location>
</feature>
<evidence type="ECO:0000256" key="5">
    <source>
        <dbReference type="ARBA" id="ARBA00023242"/>
    </source>
</evidence>
<evidence type="ECO:0000313" key="10">
    <source>
        <dbReference type="EMBL" id="KAL0069143.1"/>
    </source>
</evidence>
<reference evidence="10 11" key="1">
    <citation type="submission" date="2024-05" db="EMBL/GenBank/DDBJ databases">
        <title>A draft genome resource for the thread blight pathogen Marasmius tenuissimus strain MS-2.</title>
        <authorList>
            <person name="Yulfo-Soto G.E."/>
            <person name="Baruah I.K."/>
            <person name="Amoako-Attah I."/>
            <person name="Bukari Y."/>
            <person name="Meinhardt L.W."/>
            <person name="Bailey B.A."/>
            <person name="Cohen S.P."/>
        </authorList>
    </citation>
    <scope>NUCLEOTIDE SEQUENCE [LARGE SCALE GENOMIC DNA]</scope>
    <source>
        <strain evidence="10 11">MS-2</strain>
    </source>
</reference>
<dbReference type="InterPro" id="IPR042488">
    <property type="entry name" value="Rad4_BHD3_sf"/>
</dbReference>
<evidence type="ECO:0000256" key="1">
    <source>
        <dbReference type="ARBA" id="ARBA00004123"/>
    </source>
</evidence>
<keyword evidence="4" id="KW-0234">DNA repair</keyword>
<feature type="compositionally biased region" description="Polar residues" evidence="6">
    <location>
        <begin position="731"/>
        <end position="742"/>
    </location>
</feature>
<sequence length="1001" mass="111126">MISPVEDVSLDLLPDDSEDDFDWEEVEVPQAQPGQVELELNLNEQEQEQQPEKHLEIVIKKAGKDESAKKKGISHAERILRIGCHKVHTVSLLAGTSVRNRWLNDELLHARLLSVTPLPLQNAFAMIHPSRVPEQAMRGRMFEAAIGRLVDWWRTSFFEVLPNGHMRNRTFDTMQQRLIAHGYGAGPKKDGEEDVVIDEEDIEDILDDDIEVIRSEKSLMKHVLMQTGSRDTGAQLFTALCRGLGIPARLVVSVQSVPWQAGIGKPKPKYEKKKGKGKGKEKAIETDDNASTAGASSSKPSRLGTPLGVDGAPVEKSEKAKGKEKAKPQIKLRKSKGNALKSKPKVKKIDPLTTPPVFWTEVFSKPDSRWIPVDSLRGIVNKRSVFDPSLDGPNPENRMVYVMAFEEDGYARDVTRRYARNFGAKVAKEQGGSSAIGAGGRGRQQWWAWVVQHYTRPFRLHRDDLEDEELDNAQLIEGMPTTIGGFKDHPLYVLMRHLKQTETIYPPPPETLELGRFRGESVYSRSSVVSLKTAENWLRSEGRSVKAGEQPMKLVKMRASTVNRQREIELLKEGLSEAGASTSTVANGSDGEVMQGLYARRQTEMFVPDPVVEGKVPKNNFGNIDLYVPSMLPKGAVHIPYKGVAKIARKLGIDHAEAVTAFEFRKRRANPVIEGVVVAAENESILLEAFWEAEQDAEEKAKIKREERVIKLWTRLVHGLRIRQRLQEQYANNGGGESSTLPVVNEGERPEEEPKDNEVAGSTEGGGFLVEAADVVESFHLPKYQRIDEDGHLVQVPSANDHTVNGDSTEEQSRLDLNFETMDVDEGEGVRTLSLAPITNPSSGPVIKSMQELAEDAARSASTREASAEVEEITLNPVAKPSVAHTTSADSGRATRTTSRRSTPAGGKKSTLSTKATSKGSSRPSTRRSAKKRKRDDEDGMSSDEEMEEQEVETPSKRPKAAPVTPVTQSTRTLRPRRGKTQAQLLEDEESERAYRRAIAQ</sequence>
<dbReference type="Pfam" id="PF10405">
    <property type="entry name" value="BHD_3"/>
    <property type="match status" value="1"/>
</dbReference>
<feature type="compositionally biased region" description="Basic residues" evidence="6">
    <location>
        <begin position="266"/>
        <end position="277"/>
    </location>
</feature>
<evidence type="ECO:0000259" key="8">
    <source>
        <dbReference type="SMART" id="SM01031"/>
    </source>
</evidence>
<dbReference type="InterPro" id="IPR018326">
    <property type="entry name" value="Rad4_beta-hairpin_dom1"/>
</dbReference>
<feature type="compositionally biased region" description="Polar residues" evidence="6">
    <location>
        <begin position="289"/>
        <end position="300"/>
    </location>
</feature>
<protein>
    <recommendedName>
        <fullName evidence="12">Rad4-domain-containing protein</fullName>
    </recommendedName>
</protein>
<dbReference type="Proteomes" id="UP001437256">
    <property type="component" value="Unassembled WGS sequence"/>
</dbReference>
<dbReference type="SMART" id="SM01031">
    <property type="entry name" value="BHD_2"/>
    <property type="match status" value="1"/>
</dbReference>
<comment type="similarity">
    <text evidence="2">Belongs to the XPC family.</text>
</comment>
<dbReference type="InterPro" id="IPR018327">
    <property type="entry name" value="BHD_2"/>
</dbReference>
<dbReference type="Gene3D" id="2.20.20.110">
    <property type="entry name" value="Rad4, beta-hairpin domain BHD1"/>
    <property type="match status" value="1"/>
</dbReference>
<feature type="region of interest" description="Disordered" evidence="6">
    <location>
        <begin position="853"/>
        <end position="1001"/>
    </location>
</feature>
<evidence type="ECO:0000256" key="4">
    <source>
        <dbReference type="ARBA" id="ARBA00023204"/>
    </source>
</evidence>
<feature type="compositionally biased region" description="Low complexity" evidence="6">
    <location>
        <begin position="886"/>
        <end position="922"/>
    </location>
</feature>
<evidence type="ECO:0000259" key="7">
    <source>
        <dbReference type="SMART" id="SM01030"/>
    </source>
</evidence>
<feature type="region of interest" description="Disordered" evidence="6">
    <location>
        <begin position="731"/>
        <end position="763"/>
    </location>
</feature>
<evidence type="ECO:0008006" key="12">
    <source>
        <dbReference type="Google" id="ProtNLM"/>
    </source>
</evidence>
<evidence type="ECO:0000256" key="2">
    <source>
        <dbReference type="ARBA" id="ARBA00009525"/>
    </source>
</evidence>
<comment type="caution">
    <text evidence="10">The sequence shown here is derived from an EMBL/GenBank/DDBJ whole genome shotgun (WGS) entry which is preliminary data.</text>
</comment>
<feature type="domain" description="Rad4 beta-hairpin" evidence="8">
    <location>
        <begin position="531"/>
        <end position="609"/>
    </location>
</feature>
<feature type="compositionally biased region" description="Basic and acidic residues" evidence="6">
    <location>
        <begin position="313"/>
        <end position="327"/>
    </location>
</feature>
<dbReference type="InterPro" id="IPR018328">
    <property type="entry name" value="Rad4_beta-hairpin_dom3"/>
</dbReference>
<dbReference type="Pfam" id="PF10403">
    <property type="entry name" value="BHD_1"/>
    <property type="match status" value="1"/>
</dbReference>
<evidence type="ECO:0000256" key="3">
    <source>
        <dbReference type="ARBA" id="ARBA00022763"/>
    </source>
</evidence>
<dbReference type="EMBL" id="JBBXMP010000014">
    <property type="protein sequence ID" value="KAL0069143.1"/>
    <property type="molecule type" value="Genomic_DNA"/>
</dbReference>
<evidence type="ECO:0000256" key="6">
    <source>
        <dbReference type="SAM" id="MobiDB-lite"/>
    </source>
</evidence>
<dbReference type="Gene3D" id="3.90.260.10">
    <property type="entry name" value="Transglutaminase-like"/>
    <property type="match status" value="1"/>
</dbReference>
<dbReference type="SMART" id="SM01032">
    <property type="entry name" value="BHD_3"/>
    <property type="match status" value="1"/>
</dbReference>
<dbReference type="InterPro" id="IPR018325">
    <property type="entry name" value="Rad4/PNGase_transGLS-fold"/>
</dbReference>
<dbReference type="InterPro" id="IPR038765">
    <property type="entry name" value="Papain-like_cys_pep_sf"/>
</dbReference>
<dbReference type="SUPFAM" id="SSF54001">
    <property type="entry name" value="Cysteine proteinases"/>
    <property type="match status" value="1"/>
</dbReference>
<proteinExistence type="inferred from homology"/>
<evidence type="ECO:0000259" key="9">
    <source>
        <dbReference type="SMART" id="SM01032"/>
    </source>
</evidence>
<dbReference type="Pfam" id="PF10404">
    <property type="entry name" value="BHD_2"/>
    <property type="match status" value="1"/>
</dbReference>
<keyword evidence="5" id="KW-0539">Nucleus</keyword>
<dbReference type="PANTHER" id="PTHR12135">
    <property type="entry name" value="DNA REPAIR PROTEIN XP-C / RAD4"/>
    <property type="match status" value="1"/>
</dbReference>
<dbReference type="InterPro" id="IPR004583">
    <property type="entry name" value="DNA_repair_Rad4"/>
</dbReference>
<dbReference type="InterPro" id="IPR036985">
    <property type="entry name" value="Transglutaminase-like_sf"/>
</dbReference>
<name>A0ABR3A6C8_9AGAR</name>
<keyword evidence="11" id="KW-1185">Reference proteome</keyword>
<comment type="subcellular location">
    <subcellularLocation>
        <location evidence="1">Nucleus</location>
    </subcellularLocation>
</comment>
<dbReference type="PANTHER" id="PTHR12135:SF0">
    <property type="entry name" value="DNA REPAIR PROTEIN COMPLEMENTING XP-C CELLS"/>
    <property type="match status" value="1"/>
</dbReference>
<feature type="domain" description="Rad4 beta-hairpin" evidence="7">
    <location>
        <begin position="475"/>
        <end position="529"/>
    </location>
</feature>
<feature type="compositionally biased region" description="Acidic residues" evidence="6">
    <location>
        <begin position="938"/>
        <end position="952"/>
    </location>
</feature>
<dbReference type="Gene3D" id="3.30.70.2460">
    <property type="entry name" value="Rad4, beta-hairpin domain BHD3"/>
    <property type="match status" value="1"/>
</dbReference>
<feature type="compositionally biased region" description="Basic residues" evidence="6">
    <location>
        <begin position="328"/>
        <end position="342"/>
    </location>
</feature>
<dbReference type="SMART" id="SM01030">
    <property type="entry name" value="BHD_1"/>
    <property type="match status" value="1"/>
</dbReference>
<gene>
    <name evidence="10" type="ORF">AAF712_003829</name>
</gene>
<feature type="region of interest" description="Disordered" evidence="6">
    <location>
        <begin position="262"/>
        <end position="342"/>
    </location>
</feature>
<organism evidence="10 11">
    <name type="scientific">Marasmius tenuissimus</name>
    <dbReference type="NCBI Taxonomy" id="585030"/>
    <lineage>
        <taxon>Eukaryota</taxon>
        <taxon>Fungi</taxon>
        <taxon>Dikarya</taxon>
        <taxon>Basidiomycota</taxon>
        <taxon>Agaricomycotina</taxon>
        <taxon>Agaricomycetes</taxon>
        <taxon>Agaricomycetidae</taxon>
        <taxon>Agaricales</taxon>
        <taxon>Marasmiineae</taxon>
        <taxon>Marasmiaceae</taxon>
        <taxon>Marasmius</taxon>
    </lineage>
</organism>
<dbReference type="Pfam" id="PF03835">
    <property type="entry name" value="Rad4"/>
    <property type="match status" value="1"/>
</dbReference>
<accession>A0ABR3A6C8</accession>